<dbReference type="HOGENOM" id="CLU_004188_0_0_11"/>
<protein>
    <submittedName>
        <fullName evidence="1">Uncharacterized protein</fullName>
    </submittedName>
</protein>
<dbReference type="EMBL" id="AMEM01000017">
    <property type="protein sequence ID" value="EKX90656.1"/>
    <property type="molecule type" value="Genomic_DNA"/>
</dbReference>
<proteinExistence type="predicted"/>
<accession>L1MIA0</accession>
<evidence type="ECO:0000313" key="1">
    <source>
        <dbReference type="EMBL" id="EKX90656.1"/>
    </source>
</evidence>
<organism evidence="1 2">
    <name type="scientific">Corynebacterium durum F0235</name>
    <dbReference type="NCBI Taxonomy" id="1035195"/>
    <lineage>
        <taxon>Bacteria</taxon>
        <taxon>Bacillati</taxon>
        <taxon>Actinomycetota</taxon>
        <taxon>Actinomycetes</taxon>
        <taxon>Mycobacteriales</taxon>
        <taxon>Corynebacteriaceae</taxon>
        <taxon>Corynebacterium</taxon>
    </lineage>
</organism>
<keyword evidence="2" id="KW-1185">Reference proteome</keyword>
<dbReference type="PATRIC" id="fig|1035195.3.peg.1032"/>
<dbReference type="eggNOG" id="ENOG502ZAJJ">
    <property type="taxonomic scope" value="Bacteria"/>
</dbReference>
<evidence type="ECO:0000313" key="2">
    <source>
        <dbReference type="Proteomes" id="UP000010445"/>
    </source>
</evidence>
<comment type="caution">
    <text evidence="1">The sequence shown here is derived from an EMBL/GenBank/DDBJ whole genome shotgun (WGS) entry which is preliminary data.</text>
</comment>
<sequence length="1460" mass="162471">MSVASHIFPIKHADDSMVPVTAQESISSIMGERVVVRLVQEPLVEANSFVQKYLGLEICDSYNVGMAPPRAEGFPEWPIIIDPDNAHHALNLVSDVEWARRMVASQPNKVKQRIDALVKTLLVSVPHFVPPLLEEIARIFDNAGNSKYAVQFFGKAREIDRTYGTDGDTARHRRVMEEFARRGCISAKDMTRESADCVAMFGDATEAYRYVLHLNAQRCRAGMPPYSSMARDLIKMGKAAEIDPADVCKDVLESIDGTRGMRTAPLGFYQGMAKHLSGESLKRLFATCPSSVSGDEWAGAADKAGLFKLLTEAEMLEWLCDAIRSSNRYSAENLVRVVEKYKEILHGHVLRVACSNLHLSLLISLEKAGVIWEFTDPVGTGNRQFLSYLRGTYDILDMGVIFRNSHICERLLHGITLSEFVREHDVDRLRKLGLAPAIDYLVRCDLAVFQGGDFLLPQAKKMVENMDVLAKLELSREILDEAINALHYDFAAMLARNLQAGVLTELSWPALEKAMADFRKRRFFKKDKPIKFFESYPGVVALIEDSLVAVEGKSVVATYIHPDRDSVIRAGYVGDALYCMSAEDETVSGEWSHGQAMMVEKPENWQRGTVTSTASLLCPAGRLTGAGIITAYAMKAPYPAGNVYGSTSGDLWRLRLSEYEHGNCTIYSVDPHTGEDKGESYPSQFNTVTAPSIRHEECVMLPAPAGQHVVPVHDGEFFSVFASDRDKNLPYMVITGDGNIVRSGAYAPGLVQFGGVTWLRDADGNVYLPGLPGDEGLLAETHGTRGKHWLHDLPWSAWINLQVRNEAASQRLRTITPYHAAVLLNSEMSAARFLGTKDPELCASVDHCVEEVRKLDKKLKRLRSILRMIRDNVTPHNTSHGPQVDKILEHAHKYQAGVEAEQLVRLVRQVPVEISGTWKWLLSVGNEKSLVAWASGPLANPLVGQEVAAMFSVLANAGIGAETWNQVSLNWTKLGADLPQLHTGLVLPNAVVVGKPKPYQWGEWTDSSLSYRVFAQGELPYSDTDVVGITALGVKYGIVPGLTSQHMAECALSFPEPGDIDRMVHALSDNCALTEAAATVLFNGGFHPLHQGSRFHGDDIMQQVIDAEDKPRLEAAKKSLRISAKVYDNAIIQLRELDLEHVELLLAAAFDRNYDAIARIAAELPQTVVPLDDDTLVQLTGWYSRWDEKIPRVVMQAAQKLSDEMLVESCDYGRLLGAVLYWATNAPLNDPLRGFYADQLDILKTIEPVDNSRMTTQYPLQGAFETIPPMRPEDSADARRALRQGYFDEVIAGLRREGSSGGCPLNPALSASDVVDEVCEHLGLGKLAAMYFLQLLAIAYCPDVSIRTWNNWKKKDLDAARGELLEKQLVVHGKRTRAGRSVFLPCPWWEASSPHYPMEEWKAQYYLVRYGNKAWSLVPWCPPLLPLDTLFRHAWDRYKGGDLPRMEELTTTRYKGKSRR</sequence>
<reference evidence="1 2" key="1">
    <citation type="submission" date="2012-05" db="EMBL/GenBank/DDBJ databases">
        <authorList>
            <person name="Weinstock G."/>
            <person name="Sodergren E."/>
            <person name="Lobos E.A."/>
            <person name="Fulton L."/>
            <person name="Fulton R."/>
            <person name="Courtney L."/>
            <person name="Fronick C."/>
            <person name="O'Laughlin M."/>
            <person name="Godfrey J."/>
            <person name="Wilson R.M."/>
            <person name="Miner T."/>
            <person name="Farmer C."/>
            <person name="Delehaunty K."/>
            <person name="Cordes M."/>
            <person name="Minx P."/>
            <person name="Tomlinson C."/>
            <person name="Chen J."/>
            <person name="Wollam A."/>
            <person name="Pepin K.H."/>
            <person name="Bhonagiri V."/>
            <person name="Zhang X."/>
            <person name="Suruliraj S."/>
            <person name="Warren W."/>
            <person name="Mitreva M."/>
            <person name="Mardis E.R."/>
            <person name="Wilson R.K."/>
        </authorList>
    </citation>
    <scope>NUCLEOTIDE SEQUENCE [LARGE SCALE GENOMIC DNA]</scope>
    <source>
        <strain evidence="1 2">F0235</strain>
    </source>
</reference>
<gene>
    <name evidence="1" type="ORF">HMPREF9997_01152</name>
</gene>
<name>L1MIA0_9CORY</name>
<dbReference type="Proteomes" id="UP000010445">
    <property type="component" value="Unassembled WGS sequence"/>
</dbReference>